<reference evidence="2 3" key="3">
    <citation type="journal article" date="2020" name="BMC Genomics">
        <title>Intraspecific diversification of the crop wild relative Brassica cretica Lam. using demographic model selection.</title>
        <authorList>
            <person name="Kioukis A."/>
            <person name="Michalopoulou V.A."/>
            <person name="Briers L."/>
            <person name="Pirintsos S."/>
            <person name="Studholme D.J."/>
            <person name="Pavlidis P."/>
            <person name="Sarris P.F."/>
        </authorList>
    </citation>
    <scope>NUCLEOTIDE SEQUENCE [LARGE SCALE GENOMIC DNA]</scope>
    <source>
        <strain evidence="3">cv. PFS-1207/04</strain>
        <strain evidence="2">PFS-1207/04</strain>
    </source>
</reference>
<proteinExistence type="predicted"/>
<evidence type="ECO:0000313" key="1">
    <source>
        <dbReference type="EMBL" id="KAF2547787.1"/>
    </source>
</evidence>
<reference evidence="1" key="1">
    <citation type="submission" date="2019-12" db="EMBL/GenBank/DDBJ databases">
        <title>Genome sequencing and annotation of Brassica cretica.</title>
        <authorList>
            <person name="Studholme D.J."/>
            <person name="Sarris P.F."/>
        </authorList>
    </citation>
    <scope>NUCLEOTIDE SEQUENCE</scope>
    <source>
        <strain evidence="1">PFS-102/07</strain>
        <tissue evidence="1">Leaf</tissue>
    </source>
</reference>
<keyword evidence="3" id="KW-1185">Reference proteome</keyword>
<evidence type="ECO:0000313" key="2">
    <source>
        <dbReference type="EMBL" id="KAF3605663.1"/>
    </source>
</evidence>
<dbReference type="AlphaFoldDB" id="A0A8S9GUI3"/>
<dbReference type="EMBL" id="QGKY02001925">
    <property type="protein sequence ID" value="KAF2547787.1"/>
    <property type="molecule type" value="Genomic_DNA"/>
</dbReference>
<organism evidence="1">
    <name type="scientific">Brassica cretica</name>
    <name type="common">Mustard</name>
    <dbReference type="NCBI Taxonomy" id="69181"/>
    <lineage>
        <taxon>Eukaryota</taxon>
        <taxon>Viridiplantae</taxon>
        <taxon>Streptophyta</taxon>
        <taxon>Embryophyta</taxon>
        <taxon>Tracheophyta</taxon>
        <taxon>Spermatophyta</taxon>
        <taxon>Magnoliopsida</taxon>
        <taxon>eudicotyledons</taxon>
        <taxon>Gunneridae</taxon>
        <taxon>Pentapetalae</taxon>
        <taxon>rosids</taxon>
        <taxon>malvids</taxon>
        <taxon>Brassicales</taxon>
        <taxon>Brassicaceae</taxon>
        <taxon>Brassiceae</taxon>
        <taxon>Brassica</taxon>
    </lineage>
</organism>
<evidence type="ECO:0000313" key="3">
    <source>
        <dbReference type="Proteomes" id="UP000266723"/>
    </source>
</evidence>
<gene>
    <name evidence="2" type="ORF">DY000_02048633</name>
    <name evidence="1" type="ORF">F2Q70_00022206</name>
</gene>
<name>A0A8S9GUI3_BRACR</name>
<sequence>MSTRSSLSSKWNSNKPTHSVLVGECLAKTHRQCLDWTGLDRSEVWMWRNEVGVLGIYRYLQQVTSSHTSARVSAHMLPVTCAATHGYTHVVRHVPDTFMETHSRPHVPHHDQPSCVATHRLMHVSPYA</sequence>
<dbReference type="Proteomes" id="UP000266723">
    <property type="component" value="Unassembled WGS sequence"/>
</dbReference>
<accession>A0A8S9GUI3</accession>
<dbReference type="EMBL" id="QGKV02000297">
    <property type="protein sequence ID" value="KAF3605663.1"/>
    <property type="molecule type" value="Genomic_DNA"/>
</dbReference>
<reference evidence="2" key="2">
    <citation type="submission" date="2019-12" db="EMBL/GenBank/DDBJ databases">
        <authorList>
            <person name="Studholme D.J."/>
            <person name="Sarris P."/>
        </authorList>
    </citation>
    <scope>NUCLEOTIDE SEQUENCE</scope>
    <source>
        <strain evidence="2">PFS-1207/04</strain>
        <tissue evidence="2">Leaf</tissue>
    </source>
</reference>
<protein>
    <submittedName>
        <fullName evidence="1">Uncharacterized protein</fullName>
    </submittedName>
</protein>
<comment type="caution">
    <text evidence="1">The sequence shown here is derived from an EMBL/GenBank/DDBJ whole genome shotgun (WGS) entry which is preliminary data.</text>
</comment>